<evidence type="ECO:0000256" key="1">
    <source>
        <dbReference type="SAM" id="MobiDB-lite"/>
    </source>
</evidence>
<keyword evidence="3" id="KW-1185">Reference proteome</keyword>
<proteinExistence type="predicted"/>
<reference evidence="2" key="1">
    <citation type="submission" date="2018-11" db="EMBL/GenBank/DDBJ databases">
        <authorList>
            <consortium name="Pathogen Informatics"/>
        </authorList>
    </citation>
    <scope>NUCLEOTIDE SEQUENCE</scope>
</reference>
<feature type="compositionally biased region" description="Polar residues" evidence="1">
    <location>
        <begin position="14"/>
        <end position="37"/>
    </location>
</feature>
<sequence length="101" mass="10807">MVDHDDRLQPPSMTPNDTVSASRQSLTGRLTGKNQMQLGIPQNEPTAAVSFSASATSTSKSSGEGDEPPKDESRVTLALNNTSYHKLFKNGIESVAPISYL</sequence>
<organism evidence="2 3">
    <name type="scientific">Protopolystoma xenopodis</name>
    <dbReference type="NCBI Taxonomy" id="117903"/>
    <lineage>
        <taxon>Eukaryota</taxon>
        <taxon>Metazoa</taxon>
        <taxon>Spiralia</taxon>
        <taxon>Lophotrochozoa</taxon>
        <taxon>Platyhelminthes</taxon>
        <taxon>Monogenea</taxon>
        <taxon>Polyopisthocotylea</taxon>
        <taxon>Polystomatidea</taxon>
        <taxon>Polystomatidae</taxon>
        <taxon>Protopolystoma</taxon>
    </lineage>
</organism>
<dbReference type="EMBL" id="CAAALY010266868">
    <property type="protein sequence ID" value="VEL40883.1"/>
    <property type="molecule type" value="Genomic_DNA"/>
</dbReference>
<dbReference type="Proteomes" id="UP000784294">
    <property type="component" value="Unassembled WGS sequence"/>
</dbReference>
<feature type="compositionally biased region" description="Low complexity" evidence="1">
    <location>
        <begin position="46"/>
        <end position="62"/>
    </location>
</feature>
<evidence type="ECO:0000313" key="3">
    <source>
        <dbReference type="Proteomes" id="UP000784294"/>
    </source>
</evidence>
<protein>
    <submittedName>
        <fullName evidence="2">Uncharacterized protein</fullName>
    </submittedName>
</protein>
<gene>
    <name evidence="2" type="ORF">PXEA_LOCUS34323</name>
</gene>
<dbReference type="AlphaFoldDB" id="A0A448XNB3"/>
<accession>A0A448XNB3</accession>
<evidence type="ECO:0000313" key="2">
    <source>
        <dbReference type="EMBL" id="VEL40883.1"/>
    </source>
</evidence>
<name>A0A448XNB3_9PLAT</name>
<feature type="region of interest" description="Disordered" evidence="1">
    <location>
        <begin position="1"/>
        <end position="73"/>
    </location>
</feature>
<comment type="caution">
    <text evidence="2">The sequence shown here is derived from an EMBL/GenBank/DDBJ whole genome shotgun (WGS) entry which is preliminary data.</text>
</comment>